<evidence type="ECO:0008006" key="8">
    <source>
        <dbReference type="Google" id="ProtNLM"/>
    </source>
</evidence>
<keyword evidence="2" id="KW-0479">Metal-binding</keyword>
<sequence>MIVYKKFNIESARSLPNVPENHPCHRLHGHSFKIIISVEGQIDEQSGFVTDFQEIEDAFNPIKEILDHSYLNDIEGLSNPTSENICIWIWNKIESSIPNICEIEIKETDSTGCIYRGK</sequence>
<dbReference type="PIRSF" id="PIRSF006113">
    <property type="entry name" value="PTP_synth"/>
    <property type="match status" value="1"/>
</dbReference>
<comment type="pathway">
    <text evidence="6">Purine metabolism.</text>
</comment>
<dbReference type="Gene3D" id="3.30.479.10">
    <property type="entry name" value="6-pyruvoyl tetrahydropterin synthase/QueD"/>
    <property type="match status" value="1"/>
</dbReference>
<dbReference type="FunFam" id="3.30.479.10:FF:000001">
    <property type="entry name" value="6-carboxy-5,6,7,8-tetrahydropterin synthase"/>
    <property type="match status" value="1"/>
</dbReference>
<dbReference type="Pfam" id="PF01242">
    <property type="entry name" value="PTPS"/>
    <property type="match status" value="1"/>
</dbReference>
<dbReference type="GO" id="GO:0070497">
    <property type="term" value="F:6-carboxytetrahydropterin synthase activity"/>
    <property type="evidence" value="ECO:0007669"/>
    <property type="project" value="TreeGrafter"/>
</dbReference>
<proteinExistence type="predicted"/>
<dbReference type="PANTHER" id="PTHR12589">
    <property type="entry name" value="PYRUVOYL TETRAHYDROBIOPTERIN SYNTHASE"/>
    <property type="match status" value="1"/>
</dbReference>
<evidence type="ECO:0000256" key="3">
    <source>
        <dbReference type="ARBA" id="ARBA00022785"/>
    </source>
</evidence>
<gene>
    <name evidence="7" type="ORF">METZ01_LOCUS83033</name>
</gene>
<dbReference type="InterPro" id="IPR038418">
    <property type="entry name" value="6-PTP_synth/QueD_sf"/>
</dbReference>
<keyword evidence="4" id="KW-0862">Zinc</keyword>
<comment type="cofactor">
    <cofactor evidence="1">
        <name>Zn(2+)</name>
        <dbReference type="ChEBI" id="CHEBI:29105"/>
    </cofactor>
</comment>
<dbReference type="NCBIfam" id="TIGR03367">
    <property type="entry name" value="queuosine_QueD"/>
    <property type="match status" value="1"/>
</dbReference>
<protein>
    <recommendedName>
        <fullName evidence="8">6-carboxy-5,6,7,8-tetrahydropterin synthase</fullName>
    </recommendedName>
</protein>
<evidence type="ECO:0000256" key="6">
    <source>
        <dbReference type="ARBA" id="ARBA00025704"/>
    </source>
</evidence>
<evidence type="ECO:0000313" key="7">
    <source>
        <dbReference type="EMBL" id="SVA30179.1"/>
    </source>
</evidence>
<keyword evidence="5" id="KW-0456">Lyase</keyword>
<accession>A0A381UPV1</accession>
<dbReference type="GO" id="GO:0008616">
    <property type="term" value="P:tRNA queuosine(34) biosynthetic process"/>
    <property type="evidence" value="ECO:0007669"/>
    <property type="project" value="UniProtKB-KW"/>
</dbReference>
<name>A0A381UPV1_9ZZZZ</name>
<evidence type="ECO:0000256" key="1">
    <source>
        <dbReference type="ARBA" id="ARBA00001947"/>
    </source>
</evidence>
<dbReference type="GO" id="GO:0046872">
    <property type="term" value="F:metal ion binding"/>
    <property type="evidence" value="ECO:0007669"/>
    <property type="project" value="UniProtKB-KW"/>
</dbReference>
<evidence type="ECO:0000256" key="4">
    <source>
        <dbReference type="ARBA" id="ARBA00022833"/>
    </source>
</evidence>
<reference evidence="7" key="1">
    <citation type="submission" date="2018-05" db="EMBL/GenBank/DDBJ databases">
        <authorList>
            <person name="Lanie J.A."/>
            <person name="Ng W.-L."/>
            <person name="Kazmierczak K.M."/>
            <person name="Andrzejewski T.M."/>
            <person name="Davidsen T.M."/>
            <person name="Wayne K.J."/>
            <person name="Tettelin H."/>
            <person name="Glass J.I."/>
            <person name="Rusch D."/>
            <person name="Podicherti R."/>
            <person name="Tsui H.-C.T."/>
            <person name="Winkler M.E."/>
        </authorList>
    </citation>
    <scope>NUCLEOTIDE SEQUENCE</scope>
</reference>
<keyword evidence="3" id="KW-0671">Queuosine biosynthesis</keyword>
<dbReference type="PANTHER" id="PTHR12589:SF7">
    <property type="entry name" value="6-PYRUVOYL TETRAHYDROBIOPTERIN SYNTHASE"/>
    <property type="match status" value="1"/>
</dbReference>
<dbReference type="SUPFAM" id="SSF55620">
    <property type="entry name" value="Tetrahydrobiopterin biosynthesis enzymes-like"/>
    <property type="match status" value="1"/>
</dbReference>
<evidence type="ECO:0000256" key="5">
    <source>
        <dbReference type="ARBA" id="ARBA00023239"/>
    </source>
</evidence>
<dbReference type="EMBL" id="UINC01006882">
    <property type="protein sequence ID" value="SVA30179.1"/>
    <property type="molecule type" value="Genomic_DNA"/>
</dbReference>
<evidence type="ECO:0000256" key="2">
    <source>
        <dbReference type="ARBA" id="ARBA00022723"/>
    </source>
</evidence>
<dbReference type="AlphaFoldDB" id="A0A381UPV1"/>
<dbReference type="InterPro" id="IPR007115">
    <property type="entry name" value="6-PTP_synth/QueD"/>
</dbReference>
<organism evidence="7">
    <name type="scientific">marine metagenome</name>
    <dbReference type="NCBI Taxonomy" id="408172"/>
    <lineage>
        <taxon>unclassified sequences</taxon>
        <taxon>metagenomes</taxon>
        <taxon>ecological metagenomes</taxon>
    </lineage>
</organism>